<sequence>MLDNLRFIKYVRSFMDGRVRLRHPALQDGRVARLARDGIAAIPGVISVEVNSRSGSALLLYDNRRLSREHLMQAGVAWAVWLDDASNGHIGPLPAAQGETLLAN</sequence>
<protein>
    <submittedName>
        <fullName evidence="1">Uncharacterized protein</fullName>
    </submittedName>
</protein>
<evidence type="ECO:0000313" key="1">
    <source>
        <dbReference type="EMBL" id="HJA78325.1"/>
    </source>
</evidence>
<accession>A0A9D2HLL1</accession>
<gene>
    <name evidence="1" type="ORF">H9784_01955</name>
</gene>
<dbReference type="AlphaFoldDB" id="A0A9D2HLL1"/>
<organism evidence="1 2">
    <name type="scientific">Candidatus Desulfovibrio intestinavium</name>
    <dbReference type="NCBI Taxonomy" id="2838534"/>
    <lineage>
        <taxon>Bacteria</taxon>
        <taxon>Pseudomonadati</taxon>
        <taxon>Thermodesulfobacteriota</taxon>
        <taxon>Desulfovibrionia</taxon>
        <taxon>Desulfovibrionales</taxon>
        <taxon>Desulfovibrionaceae</taxon>
        <taxon>Desulfovibrio</taxon>
    </lineage>
</organism>
<comment type="caution">
    <text evidence="1">The sequence shown here is derived from an EMBL/GenBank/DDBJ whole genome shotgun (WGS) entry which is preliminary data.</text>
</comment>
<dbReference type="EMBL" id="DWZD01000015">
    <property type="protein sequence ID" value="HJA78325.1"/>
    <property type="molecule type" value="Genomic_DNA"/>
</dbReference>
<reference evidence="1" key="1">
    <citation type="journal article" date="2021" name="PeerJ">
        <title>Extensive microbial diversity within the chicken gut microbiome revealed by metagenomics and culture.</title>
        <authorList>
            <person name="Gilroy R."/>
            <person name="Ravi A."/>
            <person name="Getino M."/>
            <person name="Pursley I."/>
            <person name="Horton D.L."/>
            <person name="Alikhan N.F."/>
            <person name="Baker D."/>
            <person name="Gharbi K."/>
            <person name="Hall N."/>
            <person name="Watson M."/>
            <person name="Adriaenssens E.M."/>
            <person name="Foster-Nyarko E."/>
            <person name="Jarju S."/>
            <person name="Secka A."/>
            <person name="Antonio M."/>
            <person name="Oren A."/>
            <person name="Chaudhuri R.R."/>
            <person name="La Ragione R."/>
            <person name="Hildebrand F."/>
            <person name="Pallen M.J."/>
        </authorList>
    </citation>
    <scope>NUCLEOTIDE SEQUENCE</scope>
    <source>
        <strain evidence="1">5032</strain>
    </source>
</reference>
<proteinExistence type="predicted"/>
<dbReference type="Proteomes" id="UP000823821">
    <property type="component" value="Unassembled WGS sequence"/>
</dbReference>
<dbReference type="Pfam" id="PF19991">
    <property type="entry name" value="HMA_2"/>
    <property type="match status" value="1"/>
</dbReference>
<name>A0A9D2HLL1_9BACT</name>
<reference evidence="1" key="2">
    <citation type="submission" date="2021-04" db="EMBL/GenBank/DDBJ databases">
        <authorList>
            <person name="Gilroy R."/>
        </authorList>
    </citation>
    <scope>NUCLEOTIDE SEQUENCE</scope>
    <source>
        <strain evidence="1">5032</strain>
    </source>
</reference>
<evidence type="ECO:0000313" key="2">
    <source>
        <dbReference type="Proteomes" id="UP000823821"/>
    </source>
</evidence>